<comment type="subunit">
    <text evidence="10">Homodimer.</text>
</comment>
<dbReference type="Proteomes" id="UP000249794">
    <property type="component" value="Unassembled WGS sequence"/>
</dbReference>
<feature type="binding site" evidence="10">
    <location>
        <begin position="311"/>
        <end position="312"/>
    </location>
    <ligand>
        <name>pyridoxal 5'-phosphate</name>
        <dbReference type="ChEBI" id="CHEBI:597326"/>
    </ligand>
</feature>
<evidence type="ECO:0000313" key="11">
    <source>
        <dbReference type="EMBL" id="PZO54174.1"/>
    </source>
</evidence>
<dbReference type="NCBIfam" id="NF005940">
    <property type="entry name" value="PRK07986.1"/>
    <property type="match status" value="1"/>
</dbReference>
<organism evidence="11 12">
    <name type="scientific">Phormidesmis priestleyi</name>
    <dbReference type="NCBI Taxonomy" id="268141"/>
    <lineage>
        <taxon>Bacteria</taxon>
        <taxon>Bacillati</taxon>
        <taxon>Cyanobacteriota</taxon>
        <taxon>Cyanophyceae</taxon>
        <taxon>Leptolyngbyales</taxon>
        <taxon>Leptolyngbyaceae</taxon>
        <taxon>Phormidesmis</taxon>
    </lineage>
</organism>
<feature type="binding site" evidence="10">
    <location>
        <position position="310"/>
    </location>
    <ligand>
        <name>substrate</name>
    </ligand>
</feature>
<dbReference type="HAMAP" id="MF_00834">
    <property type="entry name" value="BioA"/>
    <property type="match status" value="1"/>
</dbReference>
<comment type="catalytic activity">
    <reaction evidence="8 10">
        <text>(8S)-8-amino-7-oxononanoate + S-adenosyl-L-methionine = S-adenosyl-4-methylsulfanyl-2-oxobutanoate + (7R,8S)-7,8-diammoniononanoate</text>
        <dbReference type="Rhea" id="RHEA:16861"/>
        <dbReference type="ChEBI" id="CHEBI:16490"/>
        <dbReference type="ChEBI" id="CHEBI:59789"/>
        <dbReference type="ChEBI" id="CHEBI:149468"/>
        <dbReference type="ChEBI" id="CHEBI:149469"/>
        <dbReference type="EC" id="2.6.1.62"/>
    </reaction>
</comment>
<dbReference type="AlphaFoldDB" id="A0A2W4XAM6"/>
<comment type="function">
    <text evidence="10">Catalyzes the transfer of the alpha-amino group from S-adenosyl-L-methionine (SAM) to 7-keto-8-aminopelargonic acid (KAPA) to form 7,8-diaminopelargonic acid (DAPA). It is the only aminotransferase known to utilize SAM as an amino donor.</text>
</comment>
<feature type="binding site" evidence="10">
    <location>
        <position position="147"/>
    </location>
    <ligand>
        <name>substrate</name>
    </ligand>
</feature>
<evidence type="ECO:0000256" key="6">
    <source>
        <dbReference type="ARBA" id="ARBA00022756"/>
    </source>
</evidence>
<dbReference type="PROSITE" id="PS00600">
    <property type="entry name" value="AA_TRANSFER_CLASS_3"/>
    <property type="match status" value="1"/>
</dbReference>
<dbReference type="STRING" id="1850361.GCA_001650195_02654"/>
<dbReference type="NCBIfam" id="NF004624">
    <property type="entry name" value="PRK05964.1"/>
    <property type="match status" value="1"/>
</dbReference>
<dbReference type="PANTHER" id="PTHR42684">
    <property type="entry name" value="ADENOSYLMETHIONINE-8-AMINO-7-OXONONANOATE AMINOTRANSFERASE"/>
    <property type="match status" value="1"/>
</dbReference>
<dbReference type="InterPro" id="IPR005814">
    <property type="entry name" value="Aminotrans_3"/>
</dbReference>
<evidence type="ECO:0000256" key="10">
    <source>
        <dbReference type="HAMAP-Rule" id="MF_00834"/>
    </source>
</evidence>
<dbReference type="SUPFAM" id="SSF53383">
    <property type="entry name" value="PLP-dependent transferases"/>
    <property type="match status" value="1"/>
</dbReference>
<dbReference type="InterPro" id="IPR015421">
    <property type="entry name" value="PyrdxlP-dep_Trfase_major"/>
</dbReference>
<dbReference type="NCBIfam" id="TIGR00508">
    <property type="entry name" value="bioA"/>
    <property type="match status" value="1"/>
</dbReference>
<name>A0A2W4XAM6_9CYAN</name>
<dbReference type="InterPro" id="IPR015424">
    <property type="entry name" value="PyrdxlP-dep_Trfase"/>
</dbReference>
<evidence type="ECO:0000256" key="7">
    <source>
        <dbReference type="ARBA" id="ARBA00022898"/>
    </source>
</evidence>
<feature type="binding site" evidence="10">
    <location>
        <position position="394"/>
    </location>
    <ligand>
        <name>substrate</name>
    </ligand>
</feature>
<dbReference type="GO" id="GO:0030170">
    <property type="term" value="F:pyridoxal phosphate binding"/>
    <property type="evidence" value="ECO:0007669"/>
    <property type="project" value="UniProtKB-UniRule"/>
</dbReference>
<dbReference type="UniPathway" id="UPA00078">
    <property type="reaction ID" value="UER00160"/>
</dbReference>
<dbReference type="InterPro" id="IPR015422">
    <property type="entry name" value="PyrdxlP-dep_Trfase_small"/>
</dbReference>
<evidence type="ECO:0000256" key="5">
    <source>
        <dbReference type="ARBA" id="ARBA00022691"/>
    </source>
</evidence>
<dbReference type="Gene3D" id="3.40.640.10">
    <property type="entry name" value="Type I PLP-dependent aspartate aminotransferase-like (Major domain)"/>
    <property type="match status" value="1"/>
</dbReference>
<feature type="site" description="Participates in the substrate recognition with KAPA and in a stacking interaction with the adenine ring of SAM" evidence="10">
    <location>
        <position position="19"/>
    </location>
</feature>
<comment type="cofactor">
    <cofactor evidence="1 10">
        <name>pyridoxal 5'-phosphate</name>
        <dbReference type="ChEBI" id="CHEBI:597326"/>
    </cofactor>
</comment>
<reference evidence="11 12" key="2">
    <citation type="submission" date="2018-06" db="EMBL/GenBank/DDBJ databases">
        <title>Metagenomic assembly of (sub)arctic Cyanobacteria and their associated microbiome from non-axenic cultures.</title>
        <authorList>
            <person name="Baurain D."/>
        </authorList>
    </citation>
    <scope>NUCLEOTIDE SEQUENCE [LARGE SCALE GENOMIC DNA]</scope>
    <source>
        <strain evidence="11">ULC027bin1</strain>
    </source>
</reference>
<comment type="similarity">
    <text evidence="9 10">Belongs to the class-III pyridoxal-phosphate-dependent aminotransferase family. BioA subfamily.</text>
</comment>
<dbReference type="InterPro" id="IPR005815">
    <property type="entry name" value="BioA"/>
</dbReference>
<feature type="binding site" evidence="10">
    <location>
        <begin position="114"/>
        <end position="115"/>
    </location>
    <ligand>
        <name>pyridoxal 5'-phosphate</name>
        <dbReference type="ChEBI" id="CHEBI:597326"/>
    </ligand>
</feature>
<evidence type="ECO:0000256" key="8">
    <source>
        <dbReference type="ARBA" id="ARBA00048449"/>
    </source>
</evidence>
<keyword evidence="4 10" id="KW-0808">Transferase</keyword>
<proteinExistence type="inferred from homology"/>
<feature type="binding site" evidence="10">
    <location>
        <position position="277"/>
    </location>
    <ligand>
        <name>substrate</name>
    </ligand>
</feature>
<accession>A0A2W4XAM6</accession>
<evidence type="ECO:0000256" key="1">
    <source>
        <dbReference type="ARBA" id="ARBA00001933"/>
    </source>
</evidence>
<feature type="modified residue" description="N6-(pyridoxal phosphate)lysine" evidence="10">
    <location>
        <position position="277"/>
    </location>
</feature>
<dbReference type="EC" id="2.6.1.62" evidence="10"/>
<dbReference type="EMBL" id="QBMP01000118">
    <property type="protein sequence ID" value="PZO54174.1"/>
    <property type="molecule type" value="Genomic_DNA"/>
</dbReference>
<evidence type="ECO:0000256" key="9">
    <source>
        <dbReference type="ARBA" id="ARBA00060970"/>
    </source>
</evidence>
<keyword evidence="5 10" id="KW-0949">S-adenosyl-L-methionine</keyword>
<dbReference type="FunFam" id="3.40.640.10:FF:000041">
    <property type="entry name" value="Adenosylmethionine-8-amino-7-oxononanoate aminotransferase"/>
    <property type="match status" value="1"/>
</dbReference>
<feature type="binding site" evidence="10">
    <location>
        <position position="248"/>
    </location>
    <ligand>
        <name>pyridoxal 5'-phosphate</name>
        <dbReference type="ChEBI" id="CHEBI:597326"/>
    </ligand>
</feature>
<evidence type="ECO:0000256" key="4">
    <source>
        <dbReference type="ARBA" id="ARBA00022679"/>
    </source>
</evidence>
<dbReference type="GO" id="GO:0009102">
    <property type="term" value="P:biotin biosynthetic process"/>
    <property type="evidence" value="ECO:0007669"/>
    <property type="project" value="UniProtKB-UniRule"/>
</dbReference>
<keyword evidence="10" id="KW-0963">Cytoplasm</keyword>
<dbReference type="CDD" id="cd00610">
    <property type="entry name" value="OAT_like"/>
    <property type="match status" value="1"/>
</dbReference>
<keyword evidence="3 10" id="KW-0032">Aminotransferase</keyword>
<gene>
    <name evidence="10" type="primary">bioA</name>
    <name evidence="11" type="ORF">DCF15_11975</name>
</gene>
<evidence type="ECO:0000313" key="12">
    <source>
        <dbReference type="Proteomes" id="UP000249794"/>
    </source>
</evidence>
<comment type="caution">
    <text evidence="11">The sequence shown here is derived from an EMBL/GenBank/DDBJ whole genome shotgun (WGS) entry which is preliminary data.</text>
</comment>
<keyword evidence="7 10" id="KW-0663">Pyridoxal phosphate</keyword>
<dbReference type="GO" id="GO:0004015">
    <property type="term" value="F:adenosylmethionine-8-amino-7-oxononanoate transaminase activity"/>
    <property type="evidence" value="ECO:0007669"/>
    <property type="project" value="UniProtKB-UniRule"/>
</dbReference>
<comment type="pathway">
    <text evidence="2 10">Cofactor biosynthesis; biotin biosynthesis; 7,8-diaminononanoate from 8-amino-7-oxononanoate (SAM route): step 1/1.</text>
</comment>
<dbReference type="Pfam" id="PF00202">
    <property type="entry name" value="Aminotran_3"/>
    <property type="match status" value="1"/>
</dbReference>
<protein>
    <recommendedName>
        <fullName evidence="10">Adenosylmethionine-8-amino-7-oxononanoate aminotransferase</fullName>
        <ecNumber evidence="10">2.6.1.62</ecNumber>
    </recommendedName>
    <alternativeName>
        <fullName evidence="10">7,8-diamino-pelargonic acid aminotransferase</fullName>
        <shortName evidence="10">DAPA AT</shortName>
        <shortName evidence="10">DAPA aminotransferase</shortName>
    </alternativeName>
    <alternativeName>
        <fullName evidence="10">7,8-diaminononanoate synthase</fullName>
        <shortName evidence="10">DANS</shortName>
    </alternativeName>
    <alternativeName>
        <fullName evidence="10">Diaminopelargonic acid synthase</fullName>
    </alternativeName>
</protein>
<keyword evidence="6 10" id="KW-0093">Biotin biosynthesis</keyword>
<dbReference type="Gene3D" id="3.90.1150.10">
    <property type="entry name" value="Aspartate Aminotransferase, domain 1"/>
    <property type="match status" value="1"/>
</dbReference>
<reference evidence="12" key="1">
    <citation type="submission" date="2018-04" db="EMBL/GenBank/DDBJ databases">
        <authorList>
            <person name="Cornet L."/>
        </authorList>
    </citation>
    <scope>NUCLEOTIDE SEQUENCE [LARGE SCALE GENOMIC DNA]</scope>
</reference>
<feature type="binding site" evidence="10">
    <location>
        <position position="54"/>
    </location>
    <ligand>
        <name>substrate</name>
    </ligand>
</feature>
<dbReference type="GO" id="GO:0005737">
    <property type="term" value="C:cytoplasm"/>
    <property type="evidence" value="ECO:0007669"/>
    <property type="project" value="UniProtKB-SubCell"/>
</dbReference>
<sequence length="427" mass="47550">MDTVDRLIALDRQHVWHPYSAMPNPLPVFAVRAAKGVRLELEDGRSLIDGISSWWTCIHGYSHPRLNQAAQRQIEKMSHVMFGGLTHRPAVELAQKLIEITPEPLQHVFFSDSGSVAVEVAMKMAVQYWHNRALPHKHKFLTLRSGYHGDTFAAMSVCDPVNGMHPLFNGLLAKQYFADAPQIRFDQPWQERDIASFEALLKAHHQQIAAAIFEPVVQNAGGVRFYHPEYVRRASELCKQYNVLLILDEIATGFGRCGKLFACEYAGISPDIMCVGKALSGGFMSLAATLTTTHISKTFASGEAGVFMHGPTFMGNPLACAVALENLRLLESYDWPAKIAAIEAQLKAELAICRSLKAVKDVRVLGAIGAIELHQPVDMARVQPQFVDRGVWLRPFGRLLYTMPPYIIEPHELRQVTAAMYEVAALL</sequence>
<dbReference type="PANTHER" id="PTHR42684:SF17">
    <property type="entry name" value="ADENOSYLMETHIONINE-8-AMINO-7-OXONONANOATE AMINOTRANSFERASE"/>
    <property type="match status" value="1"/>
</dbReference>
<comment type="subcellular location">
    <subcellularLocation>
        <location evidence="10">Cytoplasm</location>
    </subcellularLocation>
</comment>
<dbReference type="InterPro" id="IPR049704">
    <property type="entry name" value="Aminotrans_3_PPA_site"/>
</dbReference>
<evidence type="ECO:0000256" key="2">
    <source>
        <dbReference type="ARBA" id="ARBA00005063"/>
    </source>
</evidence>
<evidence type="ECO:0000256" key="3">
    <source>
        <dbReference type="ARBA" id="ARBA00022576"/>
    </source>
</evidence>